<dbReference type="PROSITE" id="PS00061">
    <property type="entry name" value="ADH_SHORT"/>
    <property type="match status" value="1"/>
</dbReference>
<evidence type="ECO:0000313" key="3">
    <source>
        <dbReference type="Proteomes" id="UP000785679"/>
    </source>
</evidence>
<dbReference type="SUPFAM" id="SSF51735">
    <property type="entry name" value="NAD(P)-binding Rossmann-fold domains"/>
    <property type="match status" value="1"/>
</dbReference>
<dbReference type="CDD" id="cd05233">
    <property type="entry name" value="SDR_c"/>
    <property type="match status" value="1"/>
</dbReference>
<gene>
    <name evidence="2" type="ORF">FGO68_gene1723</name>
</gene>
<dbReference type="PANTHER" id="PTHR43943">
    <property type="entry name" value="DEHYDROGENASE/REDUCTASE (SDR FAMILY) MEMBER 4"/>
    <property type="match status" value="1"/>
</dbReference>
<dbReference type="InterPro" id="IPR002347">
    <property type="entry name" value="SDR_fam"/>
</dbReference>
<name>A0A8J8NJS3_HALGN</name>
<dbReference type="Pfam" id="PF00106">
    <property type="entry name" value="adh_short"/>
    <property type="match status" value="1"/>
</dbReference>
<reference evidence="2" key="1">
    <citation type="submission" date="2019-06" db="EMBL/GenBank/DDBJ databases">
        <authorList>
            <person name="Zheng W."/>
        </authorList>
    </citation>
    <scope>NUCLEOTIDE SEQUENCE</scope>
    <source>
        <strain evidence="2">QDHG01</strain>
    </source>
</reference>
<dbReference type="PANTHER" id="PTHR43943:SF2">
    <property type="entry name" value="DEHYDROGENASE_REDUCTASE 4"/>
    <property type="match status" value="1"/>
</dbReference>
<dbReference type="Gene3D" id="3.40.50.720">
    <property type="entry name" value="NAD(P)-binding Rossmann-like Domain"/>
    <property type="match status" value="1"/>
</dbReference>
<comment type="caution">
    <text evidence="2">The sequence shown here is derived from an EMBL/GenBank/DDBJ whole genome shotgun (WGS) entry which is preliminary data.</text>
</comment>
<keyword evidence="3" id="KW-1185">Reference proteome</keyword>
<dbReference type="InterPro" id="IPR020904">
    <property type="entry name" value="Sc_DH/Rdtase_CS"/>
</dbReference>
<protein>
    <recommendedName>
        <fullName evidence="4">SDR family oxidoreductase</fullName>
    </recommendedName>
</protein>
<dbReference type="AlphaFoldDB" id="A0A8J8NJS3"/>
<dbReference type="PRINTS" id="PR00081">
    <property type="entry name" value="GDHRDH"/>
</dbReference>
<sequence length="259" mass="28352">MKAARFEGKICLITGGTSGIGYEMAKRMAEEGGRVIVCSVDKNIQEAVQALSQDGKYKVEGLHCDVTDKLQRLQIVGYIAETYGRLDVLCLNAGVPGFKGSQFYMDEEHYDQTFAVNVKSVLFFAKDALDLLKKATDGGNILVTSSLSGVMPSKVLGVYAMGKAALMNMVKWLAIELMDFNIRVNAIAPGFTRTEMTADEFKIGIDKILHPRFTTTPDMIASVACMICSKQDGSFVNGETFVLHGGESYPKFKISKQKL</sequence>
<evidence type="ECO:0000313" key="2">
    <source>
        <dbReference type="EMBL" id="TNV76048.1"/>
    </source>
</evidence>
<evidence type="ECO:0000256" key="1">
    <source>
        <dbReference type="ARBA" id="ARBA00006484"/>
    </source>
</evidence>
<comment type="similarity">
    <text evidence="1">Belongs to the short-chain dehydrogenases/reductases (SDR) family.</text>
</comment>
<dbReference type="InterPro" id="IPR036291">
    <property type="entry name" value="NAD(P)-bd_dom_sf"/>
</dbReference>
<proteinExistence type="inferred from homology"/>
<organism evidence="2 3">
    <name type="scientific">Halteria grandinella</name>
    <dbReference type="NCBI Taxonomy" id="5974"/>
    <lineage>
        <taxon>Eukaryota</taxon>
        <taxon>Sar</taxon>
        <taxon>Alveolata</taxon>
        <taxon>Ciliophora</taxon>
        <taxon>Intramacronucleata</taxon>
        <taxon>Spirotrichea</taxon>
        <taxon>Stichotrichia</taxon>
        <taxon>Sporadotrichida</taxon>
        <taxon>Halteriidae</taxon>
        <taxon>Halteria</taxon>
    </lineage>
</organism>
<dbReference type="FunFam" id="3.40.50.720:FF:000084">
    <property type="entry name" value="Short-chain dehydrogenase reductase"/>
    <property type="match status" value="1"/>
</dbReference>
<dbReference type="Proteomes" id="UP000785679">
    <property type="component" value="Unassembled WGS sequence"/>
</dbReference>
<accession>A0A8J8NJS3</accession>
<evidence type="ECO:0008006" key="4">
    <source>
        <dbReference type="Google" id="ProtNLM"/>
    </source>
</evidence>
<dbReference type="EMBL" id="RRYP01014293">
    <property type="protein sequence ID" value="TNV76048.1"/>
    <property type="molecule type" value="Genomic_DNA"/>
</dbReference>
<dbReference type="OrthoDB" id="1393670at2759"/>